<evidence type="ECO:0000313" key="2">
    <source>
        <dbReference type="EMBL" id="RYM41961.1"/>
    </source>
</evidence>
<organism evidence="2 3">
    <name type="scientific">Pseudomonas koreensis</name>
    <dbReference type="NCBI Taxonomy" id="198620"/>
    <lineage>
        <taxon>Bacteria</taxon>
        <taxon>Pseudomonadati</taxon>
        <taxon>Pseudomonadota</taxon>
        <taxon>Gammaproteobacteria</taxon>
        <taxon>Pseudomonadales</taxon>
        <taxon>Pseudomonadaceae</taxon>
        <taxon>Pseudomonas</taxon>
    </lineage>
</organism>
<name>A0A4Q4L4I1_9PSED</name>
<proteinExistence type="predicted"/>
<accession>A0A4Q4L4I1</accession>
<reference evidence="2 3" key="1">
    <citation type="submission" date="2019-02" db="EMBL/GenBank/DDBJ databases">
        <title>Genome of Pseudomonas korensis isolated from heavy metal contaminated environment.</title>
        <authorList>
            <person name="Ayangbenro A.S."/>
            <person name="Babalola O."/>
        </authorList>
    </citation>
    <scope>NUCLEOTIDE SEQUENCE [LARGE SCALE GENOMIC DNA]</scope>
    <source>
        <strain evidence="2 3">AB36</strain>
    </source>
</reference>
<dbReference type="EMBL" id="SEUB01000004">
    <property type="protein sequence ID" value="RYM41961.1"/>
    <property type="molecule type" value="Genomic_DNA"/>
</dbReference>
<dbReference type="AlphaFoldDB" id="A0A4Q4L4I1"/>
<evidence type="ECO:0000256" key="1">
    <source>
        <dbReference type="SAM" id="MobiDB-lite"/>
    </source>
</evidence>
<dbReference type="Proteomes" id="UP000291107">
    <property type="component" value="Unassembled WGS sequence"/>
</dbReference>
<gene>
    <name evidence="2" type="ORF">EVS84_12435</name>
</gene>
<protein>
    <submittedName>
        <fullName evidence="2">Uncharacterized protein</fullName>
    </submittedName>
</protein>
<sequence length="1227" mass="135001">MKIRSGSSGSAVMAAQENQLCIKADGLERKKITSVLYALYKVRQSAALIDMESITLTLEEESSFYYVHKTFSKMLADLIKPYDRNAVAIVTSAGLDVWINNGSGAESIRQKIQSDPNEQAVLKIIMEGAAQTGGAVRSVTDDASYAQWLRFHGLLVPTDVEQLESLLNFLQWEFRRSDRIAGYWDYINGHDGGSAALTVTQCQEIRTLTAKLVPAGKGLLGMLYENVKPVLHDGIDWETADEVLQELVHHQFSYDLAKKYIDALQWWGARAVEECDAYDYAHVLYTAILLQLDPGIGSKKQRNVIAGYDIYHPAVAADKSLSSIRQSFEQHLVGQKIVPRALVPLASHMLLSAVAPVLLIDGVPTWLTAGSIGWVTLSQAVGMIELSVRGSSRFVHYDDVMLFADMGSISHALGQLQGLAAVDVIIDWALINEVITQSDLNASVANAAEKALGAYQIHVETMVNGVKAFSTPVPNRKKLALEALQKALPECDFLEDPLLRPETFSSARVSMLDLHIEGVLTSGEWDWNETPHILSRYPQLMRLAINQDVFEAEVRKYHRNIHKAIASNIKLALSGMPRPDRDIFAKNKITFFTVRAPVTEIIYPSSNYNLVGVANKGPQSFEVQAKKDQARGRFAVIMIASYGDNEFLCYELFSLLGECRRNDALGELILKTQKMKMQARLDFQGKSNDKSSPLPATHNVPTDFHSYTQGTRPRPNASDIMVIEKLGTLAAPTTPPAGKHSLYQFFMDEHINNIAQFVITHRPIGSLDELKLAFTDLTERESLTKKTDEWVTFVVDLVVPFKRCIEDIASGERNKVVDGIYACTMDAIGIFFTVLGAPAKILTIAARTVSLTAKLASVVKYSLKLTVSTFNPIDGLPTAGYLATKSLLKSGLELSRQGVKLLDSATSQLHRLTGRRQSVDFLKLSSLPQAGQGKWKPRAGAADVVNVCALNRNNQWYAISSRGTPWGKTLADFQFQHAFTVPSVRPESYTRHIVQNSLPIAREKVDAAVKLLSMPKLNTKTDFAIGLFLGSTPGGRDEFATLLTAVRLNVYDTSASNFVLDSAKIDDQTIEVSQTQYSEWKKAGLHEKESVEYLTINNRNLNSRFNAAGFNYGEVADDLLHEMFRAGAGKTDLITAPASMQNNTAVLDVAPLLNLAAGRLPKPGGGFHSAAEARSNADSYAVLTALLSQVETDAAAYFKNVEILNAAVSRHIGRTIESEVLIELNGD</sequence>
<feature type="region of interest" description="Disordered" evidence="1">
    <location>
        <begin position="685"/>
        <end position="715"/>
    </location>
</feature>
<dbReference type="RefSeq" id="WP_129998586.1">
    <property type="nucleotide sequence ID" value="NZ_SEUB01000004.1"/>
</dbReference>
<comment type="caution">
    <text evidence="2">The sequence shown here is derived from an EMBL/GenBank/DDBJ whole genome shotgun (WGS) entry which is preliminary data.</text>
</comment>
<evidence type="ECO:0000313" key="3">
    <source>
        <dbReference type="Proteomes" id="UP000291107"/>
    </source>
</evidence>